<dbReference type="Gene3D" id="1.10.10.10">
    <property type="entry name" value="Winged helix-like DNA-binding domain superfamily/Winged helix DNA-binding domain"/>
    <property type="match status" value="1"/>
</dbReference>
<dbReference type="AlphaFoldDB" id="A0A4Q0T269"/>
<proteinExistence type="predicted"/>
<dbReference type="PANTHER" id="PTHR33164:SF43">
    <property type="entry name" value="HTH-TYPE TRANSCRIPTIONAL REPRESSOR YETL"/>
    <property type="match status" value="1"/>
</dbReference>
<reference evidence="2 3" key="1">
    <citation type="submission" date="2018-11" db="EMBL/GenBank/DDBJ databases">
        <authorList>
            <person name="Mardanov A.V."/>
            <person name="Ravin N.V."/>
            <person name="Dedysh S.N."/>
        </authorList>
    </citation>
    <scope>NUCLEOTIDE SEQUENCE [LARGE SCALE GENOMIC DNA]</scope>
    <source>
        <strain evidence="2 3">AF10</strain>
    </source>
</reference>
<dbReference type="GO" id="GO:0006950">
    <property type="term" value="P:response to stress"/>
    <property type="evidence" value="ECO:0007669"/>
    <property type="project" value="TreeGrafter"/>
</dbReference>
<dbReference type="InterPro" id="IPR039422">
    <property type="entry name" value="MarR/SlyA-like"/>
</dbReference>
<sequence>MLQVVATTPAGTRATISYVAERMVLRHNSAVELVTRAERAGLVKRVGDDSDHRRSVVELTDAGRTVFLHLAEIHLQELNRVGPAITEALEKLIGKQVEAGNLTEVAR</sequence>
<evidence type="ECO:0000259" key="1">
    <source>
        <dbReference type="PROSITE" id="PS50995"/>
    </source>
</evidence>
<dbReference type="PROSITE" id="PS50995">
    <property type="entry name" value="HTH_MARR_2"/>
    <property type="match status" value="1"/>
</dbReference>
<keyword evidence="3" id="KW-1185">Reference proteome</keyword>
<dbReference type="InterPro" id="IPR000835">
    <property type="entry name" value="HTH_MarR-typ"/>
</dbReference>
<dbReference type="InterPro" id="IPR036388">
    <property type="entry name" value="WH-like_DNA-bd_sf"/>
</dbReference>
<evidence type="ECO:0000313" key="3">
    <source>
        <dbReference type="Proteomes" id="UP000289437"/>
    </source>
</evidence>
<dbReference type="EMBL" id="RDSM01000002">
    <property type="protein sequence ID" value="RXH55651.1"/>
    <property type="molecule type" value="Genomic_DNA"/>
</dbReference>
<accession>A0A4Q0T269</accession>
<organism evidence="2 3">
    <name type="scientific">Granulicella sibirica</name>
    <dbReference type="NCBI Taxonomy" id="2479048"/>
    <lineage>
        <taxon>Bacteria</taxon>
        <taxon>Pseudomonadati</taxon>
        <taxon>Acidobacteriota</taxon>
        <taxon>Terriglobia</taxon>
        <taxon>Terriglobales</taxon>
        <taxon>Acidobacteriaceae</taxon>
        <taxon>Granulicella</taxon>
    </lineage>
</organism>
<dbReference type="SUPFAM" id="SSF46785">
    <property type="entry name" value="Winged helix' DNA-binding domain"/>
    <property type="match status" value="1"/>
</dbReference>
<dbReference type="Proteomes" id="UP000289437">
    <property type="component" value="Unassembled WGS sequence"/>
</dbReference>
<dbReference type="InterPro" id="IPR036390">
    <property type="entry name" value="WH_DNA-bd_sf"/>
</dbReference>
<name>A0A4Q0T269_9BACT</name>
<feature type="domain" description="HTH marR-type" evidence="1">
    <location>
        <begin position="1"/>
        <end position="107"/>
    </location>
</feature>
<comment type="caution">
    <text evidence="2">The sequence shown here is derived from an EMBL/GenBank/DDBJ whole genome shotgun (WGS) entry which is preliminary data.</text>
</comment>
<evidence type="ECO:0000313" key="2">
    <source>
        <dbReference type="EMBL" id="RXH55651.1"/>
    </source>
</evidence>
<dbReference type="GO" id="GO:0003700">
    <property type="term" value="F:DNA-binding transcription factor activity"/>
    <property type="evidence" value="ECO:0007669"/>
    <property type="project" value="InterPro"/>
</dbReference>
<protein>
    <submittedName>
        <fullName evidence="2">Transcriptional regulator, MarR family</fullName>
    </submittedName>
</protein>
<dbReference type="PANTHER" id="PTHR33164">
    <property type="entry name" value="TRANSCRIPTIONAL REGULATOR, MARR FAMILY"/>
    <property type="match status" value="1"/>
</dbReference>
<reference evidence="3" key="2">
    <citation type="submission" date="2019-02" db="EMBL/GenBank/DDBJ databases">
        <title>Granulicella sibirica sp. nov., a psychrotolerant acidobacterium isolated from an organic soil layer in forested tundra, West Siberia.</title>
        <authorList>
            <person name="Oshkin I.Y."/>
            <person name="Kulichevskaya I.S."/>
            <person name="Rijpstra W.I.C."/>
            <person name="Sinninghe Damste J.S."/>
            <person name="Rakitin A.L."/>
            <person name="Ravin N.V."/>
            <person name="Dedysh S.N."/>
        </authorList>
    </citation>
    <scope>NUCLEOTIDE SEQUENCE [LARGE SCALE GENOMIC DNA]</scope>
    <source>
        <strain evidence="3">AF10</strain>
    </source>
</reference>
<gene>
    <name evidence="2" type="ORF">GRAN_2508</name>
</gene>